<dbReference type="InterPro" id="IPR009003">
    <property type="entry name" value="Peptidase_S1_PA"/>
</dbReference>
<protein>
    <submittedName>
        <fullName evidence="9">Serine protease persephone-like</fullName>
    </submittedName>
</protein>
<evidence type="ECO:0000256" key="1">
    <source>
        <dbReference type="ARBA" id="ARBA00022729"/>
    </source>
</evidence>
<dbReference type="SMART" id="SM00680">
    <property type="entry name" value="CLIP"/>
    <property type="match status" value="1"/>
</dbReference>
<evidence type="ECO:0000256" key="2">
    <source>
        <dbReference type="ARBA" id="ARBA00023157"/>
    </source>
</evidence>
<dbReference type="InterPro" id="IPR001314">
    <property type="entry name" value="Peptidase_S1A"/>
</dbReference>
<dbReference type="PANTHER" id="PTHR24252">
    <property type="entry name" value="ACROSIN-RELATED"/>
    <property type="match status" value="1"/>
</dbReference>
<keyword evidence="2" id="KW-1015">Disulfide bond</keyword>
<accession>A0ABM1PYX7</accession>
<dbReference type="SUPFAM" id="SSF50494">
    <property type="entry name" value="Trypsin-like serine proteases"/>
    <property type="match status" value="1"/>
</dbReference>
<name>A0ABM1PYX7_DROAR</name>
<proteinExistence type="inferred from homology"/>
<dbReference type="PRINTS" id="PR00722">
    <property type="entry name" value="CHYMOTRYPSIN"/>
</dbReference>
<dbReference type="Gene3D" id="2.40.10.10">
    <property type="entry name" value="Trypsin-like serine proteases"/>
    <property type="match status" value="1"/>
</dbReference>
<organism evidence="8 9">
    <name type="scientific">Drosophila arizonae</name>
    <name type="common">Fruit fly</name>
    <dbReference type="NCBI Taxonomy" id="7263"/>
    <lineage>
        <taxon>Eukaryota</taxon>
        <taxon>Metazoa</taxon>
        <taxon>Ecdysozoa</taxon>
        <taxon>Arthropoda</taxon>
        <taxon>Hexapoda</taxon>
        <taxon>Insecta</taxon>
        <taxon>Pterygota</taxon>
        <taxon>Neoptera</taxon>
        <taxon>Endopterygota</taxon>
        <taxon>Diptera</taxon>
        <taxon>Brachycera</taxon>
        <taxon>Muscomorpha</taxon>
        <taxon>Ephydroidea</taxon>
        <taxon>Drosophilidae</taxon>
        <taxon>Drosophila</taxon>
    </lineage>
</organism>
<evidence type="ECO:0000256" key="5">
    <source>
        <dbReference type="SAM" id="MobiDB-lite"/>
    </source>
</evidence>
<sequence>MALMSPRGVSASRSSCFSFSLLLSGLILCVLPHLEALEEGDPCTLKGNLAGVCQGSSKCVPRINKYIETKRLTPSDIPSCGLSTREEIVCCPVAECCGDDQRQGTTTKSPLQPAPSPRTDVPRPSVQACRAIEQRQLEYGLTEHILDGIEVDPAYYPHMAAIAFNQLGNIIFGCGGSLISTRHVLTAAHCVNDQDKTPVFVRLGTVNIEHVSEHRQDINITDNIRIHPDYVSTSKYNDIAILELAEEVRLTNYTYPACLETELFDPPSNASIYVAGWGVMNTTTRRTSKILLRAPLTVVPLAQCNDSFAAQPLSHRYLERGIIDSLLCAADLIRGTKDACQGDSGGPLVLERDKENNKYSVMGVISSGFGCATTTPGLYTRVASYLDFIEGIVWPNGFV</sequence>
<dbReference type="PROSITE" id="PS00135">
    <property type="entry name" value="TRYPSIN_SER"/>
    <property type="match status" value="1"/>
</dbReference>
<evidence type="ECO:0000313" key="8">
    <source>
        <dbReference type="Proteomes" id="UP000694904"/>
    </source>
</evidence>
<dbReference type="CDD" id="cd00190">
    <property type="entry name" value="Tryp_SPc"/>
    <property type="match status" value="1"/>
</dbReference>
<dbReference type="SMART" id="SM00020">
    <property type="entry name" value="Tryp_SPc"/>
    <property type="match status" value="1"/>
</dbReference>
<comment type="similarity">
    <text evidence="3">Belongs to the peptidase S1 family. CLIP subfamily.</text>
</comment>
<dbReference type="PROSITE" id="PS00134">
    <property type="entry name" value="TRYPSIN_HIS"/>
    <property type="match status" value="1"/>
</dbReference>
<keyword evidence="1 6" id="KW-0732">Signal</keyword>
<keyword evidence="4" id="KW-0378">Hydrolase</keyword>
<evidence type="ECO:0000256" key="6">
    <source>
        <dbReference type="SAM" id="SignalP"/>
    </source>
</evidence>
<evidence type="ECO:0000256" key="3">
    <source>
        <dbReference type="ARBA" id="ARBA00024195"/>
    </source>
</evidence>
<dbReference type="Pfam" id="PF00089">
    <property type="entry name" value="Trypsin"/>
    <property type="match status" value="1"/>
</dbReference>
<dbReference type="RefSeq" id="XP_017872413.1">
    <property type="nucleotide sequence ID" value="XM_018016924.1"/>
</dbReference>
<feature type="chain" id="PRO_5047511925" evidence="6">
    <location>
        <begin position="37"/>
        <end position="399"/>
    </location>
</feature>
<feature type="region of interest" description="Disordered" evidence="5">
    <location>
        <begin position="101"/>
        <end position="124"/>
    </location>
</feature>
<dbReference type="InterPro" id="IPR001254">
    <property type="entry name" value="Trypsin_dom"/>
</dbReference>
<dbReference type="InterPro" id="IPR043504">
    <property type="entry name" value="Peptidase_S1_PA_chymotrypsin"/>
</dbReference>
<evidence type="ECO:0000256" key="4">
    <source>
        <dbReference type="RuleBase" id="RU363034"/>
    </source>
</evidence>
<dbReference type="Proteomes" id="UP000694904">
    <property type="component" value="Chromosome X"/>
</dbReference>
<dbReference type="InterPro" id="IPR033116">
    <property type="entry name" value="TRYPSIN_SER"/>
</dbReference>
<dbReference type="InterPro" id="IPR018114">
    <property type="entry name" value="TRYPSIN_HIS"/>
</dbReference>
<reference evidence="9" key="3">
    <citation type="submission" date="2025-08" db="UniProtKB">
        <authorList>
            <consortium name="RefSeq"/>
        </authorList>
    </citation>
    <scope>IDENTIFICATION</scope>
    <source>
        <tissue evidence="9">Whole organism</tissue>
    </source>
</reference>
<evidence type="ECO:0000259" key="7">
    <source>
        <dbReference type="PROSITE" id="PS50240"/>
    </source>
</evidence>
<dbReference type="InterPro" id="IPR022700">
    <property type="entry name" value="CLIP"/>
</dbReference>
<reference evidence="8" key="2">
    <citation type="journal article" date="2016" name="G3 (Bethesda)">
        <title>Genome Evolution in Three Species of Cactophilic Drosophila.</title>
        <authorList>
            <person name="Sanchez-Flores A."/>
            <person name="Penazola F."/>
            <person name="Carpinteyro-Ponce J."/>
            <person name="Nazario-Yepiz N."/>
            <person name="Abreu-Goodger C."/>
            <person name="Machado C.A."/>
            <person name="Markow T.A."/>
        </authorList>
    </citation>
    <scope>NUCLEOTIDE SEQUENCE [LARGE SCALE GENOMIC DNA]</scope>
</reference>
<dbReference type="PANTHER" id="PTHR24252:SF7">
    <property type="entry name" value="HYALIN"/>
    <property type="match status" value="1"/>
</dbReference>
<reference evidence="8" key="1">
    <citation type="journal article" date="1997" name="Nucleic Acids Res.">
        <title>tRNAscan-SE: a program for improved detection of transfer RNA genes in genomic sequence.</title>
        <authorList>
            <person name="Lowe T.M."/>
            <person name="Eddy S.R."/>
        </authorList>
    </citation>
    <scope>NUCLEOTIDE SEQUENCE [LARGE SCALE GENOMIC DNA]</scope>
</reference>
<evidence type="ECO:0000313" key="9">
    <source>
        <dbReference type="RefSeq" id="XP_017872413.1"/>
    </source>
</evidence>
<feature type="signal peptide" evidence="6">
    <location>
        <begin position="1"/>
        <end position="36"/>
    </location>
</feature>
<feature type="domain" description="Peptidase S1" evidence="7">
    <location>
        <begin position="145"/>
        <end position="394"/>
    </location>
</feature>
<keyword evidence="4" id="KW-0720">Serine protease</keyword>
<keyword evidence="4" id="KW-0645">Protease</keyword>
<keyword evidence="8" id="KW-1185">Reference proteome</keyword>
<gene>
    <name evidence="9" type="primary">LOC108620056</name>
</gene>
<dbReference type="GeneID" id="108620056"/>
<dbReference type="PROSITE" id="PS50240">
    <property type="entry name" value="TRYPSIN_DOM"/>
    <property type="match status" value="1"/>
</dbReference>